<proteinExistence type="predicted"/>
<organism evidence="1 2">
    <name type="scientific">Mycena albidolilacea</name>
    <dbReference type="NCBI Taxonomy" id="1033008"/>
    <lineage>
        <taxon>Eukaryota</taxon>
        <taxon>Fungi</taxon>
        <taxon>Dikarya</taxon>
        <taxon>Basidiomycota</taxon>
        <taxon>Agaricomycotina</taxon>
        <taxon>Agaricomycetes</taxon>
        <taxon>Agaricomycetidae</taxon>
        <taxon>Agaricales</taxon>
        <taxon>Marasmiineae</taxon>
        <taxon>Mycenaceae</taxon>
        <taxon>Mycena</taxon>
    </lineage>
</organism>
<sequence>MSLTVMPVVPLPAKTPNSVFSNVTNVPPTPQDLPSDDDAVQAHQYTENAIIAKRQDLIDDPSFVEALRYQNDLLLAKSAHPIPPWFTQAMKAFLDDIKQHIKVTIQDAIDELKETVKDELSPGRKGE</sequence>
<gene>
    <name evidence="1" type="ORF">DFH08DRAFT_1087171</name>
</gene>
<accession>A0AAD7EDD3</accession>
<keyword evidence="2" id="KW-1185">Reference proteome</keyword>
<evidence type="ECO:0000313" key="1">
    <source>
        <dbReference type="EMBL" id="KAJ7314579.1"/>
    </source>
</evidence>
<comment type="caution">
    <text evidence="1">The sequence shown here is derived from an EMBL/GenBank/DDBJ whole genome shotgun (WGS) entry which is preliminary data.</text>
</comment>
<dbReference type="AlphaFoldDB" id="A0AAD7EDD3"/>
<dbReference type="EMBL" id="JARIHO010000066">
    <property type="protein sequence ID" value="KAJ7314579.1"/>
    <property type="molecule type" value="Genomic_DNA"/>
</dbReference>
<evidence type="ECO:0000313" key="2">
    <source>
        <dbReference type="Proteomes" id="UP001218218"/>
    </source>
</evidence>
<name>A0AAD7EDD3_9AGAR</name>
<dbReference type="Proteomes" id="UP001218218">
    <property type="component" value="Unassembled WGS sequence"/>
</dbReference>
<reference evidence="1" key="1">
    <citation type="submission" date="2023-03" db="EMBL/GenBank/DDBJ databases">
        <title>Massive genome expansion in bonnet fungi (Mycena s.s.) driven by repeated elements and novel gene families across ecological guilds.</title>
        <authorList>
            <consortium name="Lawrence Berkeley National Laboratory"/>
            <person name="Harder C.B."/>
            <person name="Miyauchi S."/>
            <person name="Viragh M."/>
            <person name="Kuo A."/>
            <person name="Thoen E."/>
            <person name="Andreopoulos B."/>
            <person name="Lu D."/>
            <person name="Skrede I."/>
            <person name="Drula E."/>
            <person name="Henrissat B."/>
            <person name="Morin E."/>
            <person name="Kohler A."/>
            <person name="Barry K."/>
            <person name="LaButti K."/>
            <person name="Morin E."/>
            <person name="Salamov A."/>
            <person name="Lipzen A."/>
            <person name="Mereny Z."/>
            <person name="Hegedus B."/>
            <person name="Baldrian P."/>
            <person name="Stursova M."/>
            <person name="Weitz H."/>
            <person name="Taylor A."/>
            <person name="Grigoriev I.V."/>
            <person name="Nagy L.G."/>
            <person name="Martin F."/>
            <person name="Kauserud H."/>
        </authorList>
    </citation>
    <scope>NUCLEOTIDE SEQUENCE</scope>
    <source>
        <strain evidence="1">CBHHK002</strain>
    </source>
</reference>
<protein>
    <submittedName>
        <fullName evidence="1">Uncharacterized protein</fullName>
    </submittedName>
</protein>